<protein>
    <submittedName>
        <fullName evidence="1">Uncharacterized protein</fullName>
    </submittedName>
</protein>
<dbReference type="Proteomes" id="UP000053766">
    <property type="component" value="Unassembled WGS sequence"/>
</dbReference>
<accession>A0A0D8YA15</accession>
<gene>
    <name evidence="1" type="ORF">DICVIV_00732</name>
</gene>
<keyword evidence="2" id="KW-1185">Reference proteome</keyword>
<evidence type="ECO:0000313" key="1">
    <source>
        <dbReference type="EMBL" id="KJH53047.1"/>
    </source>
</evidence>
<dbReference type="AlphaFoldDB" id="A0A0D8YA15"/>
<organism evidence="1 2">
    <name type="scientific">Dictyocaulus viviparus</name>
    <name type="common">Bovine lungworm</name>
    <dbReference type="NCBI Taxonomy" id="29172"/>
    <lineage>
        <taxon>Eukaryota</taxon>
        <taxon>Metazoa</taxon>
        <taxon>Ecdysozoa</taxon>
        <taxon>Nematoda</taxon>
        <taxon>Chromadorea</taxon>
        <taxon>Rhabditida</taxon>
        <taxon>Rhabditina</taxon>
        <taxon>Rhabditomorpha</taxon>
        <taxon>Strongyloidea</taxon>
        <taxon>Metastrongylidae</taxon>
        <taxon>Dictyocaulus</taxon>
    </lineage>
</organism>
<dbReference type="EMBL" id="KN716156">
    <property type="protein sequence ID" value="KJH53047.1"/>
    <property type="molecule type" value="Genomic_DNA"/>
</dbReference>
<reference evidence="1 2" key="1">
    <citation type="submission" date="2013-11" db="EMBL/GenBank/DDBJ databases">
        <title>Draft genome of the bovine lungworm Dictyocaulus viviparus.</title>
        <authorList>
            <person name="Mitreva M."/>
        </authorList>
    </citation>
    <scope>NUCLEOTIDE SEQUENCE [LARGE SCALE GENOMIC DNA]</scope>
    <source>
        <strain evidence="1 2">HannoverDv2000</strain>
    </source>
</reference>
<sequence length="91" mass="10455">MQSGCMIWADFRLFSFLRHVIGVFSIRRTDLQLDSTRWQTKSSFPLGNGRVDIVFGVVGAMYDSMFGDGILLLASHSYHTVYHRTMRGKTY</sequence>
<reference evidence="2" key="2">
    <citation type="journal article" date="2016" name="Sci. Rep.">
        <title>Dictyocaulus viviparus genome, variome and transcriptome elucidate lungworm biology and support future intervention.</title>
        <authorList>
            <person name="McNulty S.N."/>
            <person name="Strube C."/>
            <person name="Rosa B.A."/>
            <person name="Martin J.C."/>
            <person name="Tyagi R."/>
            <person name="Choi Y.J."/>
            <person name="Wang Q."/>
            <person name="Hallsworth Pepin K."/>
            <person name="Zhang X."/>
            <person name="Ozersky P."/>
            <person name="Wilson R.K."/>
            <person name="Sternberg P.W."/>
            <person name="Gasser R.B."/>
            <person name="Mitreva M."/>
        </authorList>
    </citation>
    <scope>NUCLEOTIDE SEQUENCE [LARGE SCALE GENOMIC DNA]</scope>
    <source>
        <strain evidence="2">HannoverDv2000</strain>
    </source>
</reference>
<proteinExistence type="predicted"/>
<name>A0A0D8YA15_DICVI</name>
<evidence type="ECO:0000313" key="2">
    <source>
        <dbReference type="Proteomes" id="UP000053766"/>
    </source>
</evidence>